<evidence type="ECO:0000256" key="1">
    <source>
        <dbReference type="ARBA" id="ARBA00009981"/>
    </source>
</evidence>
<evidence type="ECO:0000313" key="3">
    <source>
        <dbReference type="EMBL" id="ACP53833.1"/>
    </source>
</evidence>
<organism evidence="3 4">
    <name type="scientific">Rickettsia africae (strain ESF-5)</name>
    <dbReference type="NCBI Taxonomy" id="347255"/>
    <lineage>
        <taxon>Bacteria</taxon>
        <taxon>Pseudomonadati</taxon>
        <taxon>Pseudomonadota</taxon>
        <taxon>Alphaproteobacteria</taxon>
        <taxon>Rickettsiales</taxon>
        <taxon>Rickettsiaceae</taxon>
        <taxon>Rickettsieae</taxon>
        <taxon>Rickettsia</taxon>
        <taxon>spotted fever group</taxon>
    </lineage>
</organism>
<dbReference type="InterPro" id="IPR006442">
    <property type="entry name" value="Antitoxin_Phd/YefM"/>
</dbReference>
<proteinExistence type="inferred from homology"/>
<sequence>MCYVMKKVCADHTSVIVTRQKQKPVVIMSLEDHNAMEKTILVKKS</sequence>
<protein>
    <recommendedName>
        <fullName evidence="2">Antitoxin</fullName>
    </recommendedName>
</protein>
<name>C3PLJ3_RICAE</name>
<dbReference type="KEGG" id="raf:RAF_ORF1004"/>
<accession>C3PLJ3</accession>
<gene>
    <name evidence="3" type="ordered locus">RAF_ORF1004</name>
</gene>
<dbReference type="SUPFAM" id="SSF143120">
    <property type="entry name" value="YefM-like"/>
    <property type="match status" value="1"/>
</dbReference>
<dbReference type="EMBL" id="CP001612">
    <property type="protein sequence ID" value="ACP53833.1"/>
    <property type="molecule type" value="Genomic_DNA"/>
</dbReference>
<dbReference type="Pfam" id="PF02604">
    <property type="entry name" value="PhdYeFM_antitox"/>
    <property type="match status" value="1"/>
</dbReference>
<comment type="function">
    <text evidence="2">Antitoxin component of a type II toxin-antitoxin (TA) system.</text>
</comment>
<dbReference type="Gene3D" id="3.40.1620.10">
    <property type="entry name" value="YefM-like domain"/>
    <property type="match status" value="1"/>
</dbReference>
<evidence type="ECO:0000313" key="4">
    <source>
        <dbReference type="Proteomes" id="UP000002305"/>
    </source>
</evidence>
<reference evidence="3 4" key="1">
    <citation type="journal article" date="2009" name="BMC Genomics">
        <title>Analysis of the Rickettsia africae genome reveals that virulence acquisition in Rickettsia species may be explained by genome reduction.</title>
        <authorList>
            <person name="Fournier P.-E."/>
            <person name="El Karkouri K."/>
            <person name="Leroy Q."/>
            <person name="Robert C."/>
            <person name="Giumelli B."/>
            <person name="Renesto P."/>
            <person name="Socolovschi C."/>
            <person name="Parola P."/>
            <person name="Audic S."/>
            <person name="Raoult D."/>
        </authorList>
    </citation>
    <scope>NUCLEOTIDE SEQUENCE [LARGE SCALE GENOMIC DNA]</scope>
    <source>
        <strain evidence="3 4">ESF-5</strain>
    </source>
</reference>
<dbReference type="HOGENOM" id="CLU_3275944_0_0_5"/>
<evidence type="ECO:0000256" key="2">
    <source>
        <dbReference type="RuleBase" id="RU362080"/>
    </source>
</evidence>
<dbReference type="AlphaFoldDB" id="C3PLJ3"/>
<dbReference type="Proteomes" id="UP000002305">
    <property type="component" value="Chromosome"/>
</dbReference>
<dbReference type="InterPro" id="IPR036165">
    <property type="entry name" value="YefM-like_sf"/>
</dbReference>
<keyword evidence="4" id="KW-1185">Reference proteome</keyword>
<comment type="similarity">
    <text evidence="1 2">Belongs to the phD/YefM antitoxin family.</text>
</comment>